<evidence type="ECO:0000256" key="1">
    <source>
        <dbReference type="SAM" id="MobiDB-lite"/>
    </source>
</evidence>
<dbReference type="HOGENOM" id="CLU_2900430_0_0_10"/>
<sequence>MGRFGLFCHAKWGILAYKMGHLSVRNAPFRDAIWPELKKISPRSSSRSQGDMKKGKHDDAFP</sequence>
<proteinExistence type="predicted"/>
<accession>H1HIS8</accession>
<reference evidence="2 3" key="1">
    <citation type="submission" date="2011-12" db="EMBL/GenBank/DDBJ databases">
        <title>The Genome Sequence of Prevotella maculosa OT 289.</title>
        <authorList>
            <consortium name="The Broad Institute Genome Sequencing Platform"/>
            <person name="Earl A."/>
            <person name="Ward D."/>
            <person name="Feldgarden M."/>
            <person name="Gevers D."/>
            <person name="Izard J."/>
            <person name="Blanton J.M."/>
            <person name="Mathney J."/>
            <person name="Tanner A.C."/>
            <person name="Dewhirst F.E."/>
            <person name="Young S.K."/>
            <person name="Zeng Q."/>
            <person name="Gargeya S."/>
            <person name="Fitzgerald M."/>
            <person name="Haas B."/>
            <person name="Abouelleil A."/>
            <person name="Alvarado L."/>
            <person name="Arachchi H.M."/>
            <person name="Berlin A."/>
            <person name="Chapman S.B."/>
            <person name="Gearin G."/>
            <person name="Goldberg J."/>
            <person name="Griggs A."/>
            <person name="Gujja S."/>
            <person name="Hansen M."/>
            <person name="Heiman D."/>
            <person name="Howarth C."/>
            <person name="Larimer J."/>
            <person name="Lui A."/>
            <person name="MacDonald P.J.P."/>
            <person name="McCowen C."/>
            <person name="Montmayeur A."/>
            <person name="Murphy C."/>
            <person name="Neiman D."/>
            <person name="Pearson M."/>
            <person name="Priest M."/>
            <person name="Roberts A."/>
            <person name="Saif S."/>
            <person name="Shea T."/>
            <person name="Sisk P."/>
            <person name="Stolte C."/>
            <person name="Sykes S."/>
            <person name="Wortman J."/>
            <person name="Nusbaum C."/>
            <person name="Birren B."/>
        </authorList>
    </citation>
    <scope>NUCLEOTIDE SEQUENCE [LARGE SCALE GENOMIC DNA]</scope>
    <source>
        <strain evidence="2 3">OT 289</strain>
    </source>
</reference>
<feature type="region of interest" description="Disordered" evidence="1">
    <location>
        <begin position="40"/>
        <end position="62"/>
    </location>
</feature>
<name>H1HIS8_9BACT</name>
<evidence type="ECO:0000313" key="2">
    <source>
        <dbReference type="EMBL" id="EHO74835.1"/>
    </source>
</evidence>
<organism evidence="2 3">
    <name type="scientific">Segatella maculosa OT 289</name>
    <dbReference type="NCBI Taxonomy" id="999422"/>
    <lineage>
        <taxon>Bacteria</taxon>
        <taxon>Pseudomonadati</taxon>
        <taxon>Bacteroidota</taxon>
        <taxon>Bacteroidia</taxon>
        <taxon>Bacteroidales</taxon>
        <taxon>Prevotellaceae</taxon>
        <taxon>Segatella</taxon>
    </lineage>
</organism>
<feature type="compositionally biased region" description="Basic and acidic residues" evidence="1">
    <location>
        <begin position="50"/>
        <end position="62"/>
    </location>
</feature>
<protein>
    <submittedName>
        <fullName evidence="2">Uncharacterized protein</fullName>
    </submittedName>
</protein>
<dbReference type="AlphaFoldDB" id="H1HIS8"/>
<evidence type="ECO:0000313" key="3">
    <source>
        <dbReference type="Proteomes" id="UP000003167"/>
    </source>
</evidence>
<keyword evidence="3" id="KW-1185">Reference proteome</keyword>
<gene>
    <name evidence="2" type="ORF">HMPREF9944_00072</name>
</gene>
<dbReference type="Proteomes" id="UP000003167">
    <property type="component" value="Unassembled WGS sequence"/>
</dbReference>
<dbReference type="EMBL" id="AGEK01000005">
    <property type="protein sequence ID" value="EHO74835.1"/>
    <property type="molecule type" value="Genomic_DNA"/>
</dbReference>
<dbReference type="PATRIC" id="fig|999422.3.peg.70"/>
<comment type="caution">
    <text evidence="2">The sequence shown here is derived from an EMBL/GenBank/DDBJ whole genome shotgun (WGS) entry which is preliminary data.</text>
</comment>